<dbReference type="InterPro" id="IPR012462">
    <property type="entry name" value="UFSP1/2_DUB_cat"/>
</dbReference>
<feature type="domain" description="Rhodanese" evidence="7">
    <location>
        <begin position="621"/>
        <end position="639"/>
    </location>
</feature>
<dbReference type="InterPro" id="IPR049387">
    <property type="entry name" value="UFSP2-like_2nd"/>
</dbReference>
<keyword evidence="5" id="KW-0788">Thiol protease</keyword>
<evidence type="ECO:0000313" key="9">
    <source>
        <dbReference type="Proteomes" id="UP000235145"/>
    </source>
</evidence>
<dbReference type="Pfam" id="PF07910">
    <property type="entry name" value="Peptidase_C78"/>
    <property type="match status" value="1"/>
</dbReference>
<evidence type="ECO:0000256" key="3">
    <source>
        <dbReference type="ARBA" id="ARBA00022786"/>
    </source>
</evidence>
<dbReference type="EMBL" id="NBSK02000005">
    <property type="protein sequence ID" value="KAJ0208320.1"/>
    <property type="molecule type" value="Genomic_DNA"/>
</dbReference>
<evidence type="ECO:0000313" key="8">
    <source>
        <dbReference type="EMBL" id="KAJ0208320.1"/>
    </source>
</evidence>
<dbReference type="Pfam" id="PF20908">
    <property type="entry name" value="UfSP2_N"/>
    <property type="match status" value="1"/>
</dbReference>
<comment type="caution">
    <text evidence="8">The sequence shown here is derived from an EMBL/GenBank/DDBJ whole genome shotgun (WGS) entry which is preliminary data.</text>
</comment>
<organism evidence="8 9">
    <name type="scientific">Lactuca sativa</name>
    <name type="common">Garden lettuce</name>
    <dbReference type="NCBI Taxonomy" id="4236"/>
    <lineage>
        <taxon>Eukaryota</taxon>
        <taxon>Viridiplantae</taxon>
        <taxon>Streptophyta</taxon>
        <taxon>Embryophyta</taxon>
        <taxon>Tracheophyta</taxon>
        <taxon>Spermatophyta</taxon>
        <taxon>Magnoliopsida</taxon>
        <taxon>eudicotyledons</taxon>
        <taxon>Gunneridae</taxon>
        <taxon>Pentapetalae</taxon>
        <taxon>asterids</taxon>
        <taxon>campanulids</taxon>
        <taxon>Asterales</taxon>
        <taxon>Asteraceae</taxon>
        <taxon>Cichorioideae</taxon>
        <taxon>Cichorieae</taxon>
        <taxon>Lactucinae</taxon>
        <taxon>Lactuca</taxon>
    </lineage>
</organism>
<sequence length="659" mass="73352">MADDSNENKTTIRILCRKLLLITKSESGIQWLIGSPFLPTFTIVSTFRCINTLTSDPLSPDFSKESDDMRALLPRGFEVIGSLIVSTSNPNVEGSARDAINASGKMRKALSQLENRSLVGAVVDPSSGDIRFFVSNSVVEPVTSIVFEDHPEKYVWERGCILHCELPIKLPVYYSVKDPKGTPFSYAHLFIEKQHEIFSKFHSDAENMLKRATEAVAAKFRDPKTTYVLETVDESMTEALQPVIIQNRDYDLEDTSQKSNTKSLLCSHLCSEDRKHKSPSVENADKIQVSLFLATSGPSVKPPAPSAEYIPGEAKLLVVEYKLKVICYATKDLLLMDAISKLIIPGLVDQLHTMKNMTLPNLLSQHPKLHPYHFIPPGFLHPITAIYDSLYGETEMKQVEIRKCLHMRLGLPLDRPLLRIASAIDFLTAKEGASGNLLRKGTPLLKDVHIGIPSSGVHGGVVSLVQGSYEYYHYLQDGFDDSGWGCAYRSLQTIVSWFKIQQYTAIHVPSHREIQESLVEIGDKDASFIGSCDWIGAIELSFVLDKLLGVSCKVINVRSGDELPEKCRELAMHFETQGTPIMIGGGVLAYTLLGVDYNEASGDCAFLILDPHYTGSDDLKKIVNGGWCGWKKAVDSKGKHFFLHNKFYNLLLPQRPNMV</sequence>
<evidence type="ECO:0000256" key="5">
    <source>
        <dbReference type="ARBA" id="ARBA00022807"/>
    </source>
</evidence>
<protein>
    <recommendedName>
        <fullName evidence="6">Probable Ufm1-specific protease</fullName>
    </recommendedName>
</protein>
<gene>
    <name evidence="8" type="ORF">LSAT_V11C500233840</name>
</gene>
<dbReference type="FunFam" id="3.90.70.130:FF:000001">
    <property type="entry name" value="Probable Ufm1-specific protease 2"/>
    <property type="match status" value="1"/>
</dbReference>
<accession>A0A9R1VNZ2</accession>
<evidence type="ECO:0000256" key="4">
    <source>
        <dbReference type="ARBA" id="ARBA00022801"/>
    </source>
</evidence>
<keyword evidence="9" id="KW-1185">Reference proteome</keyword>
<keyword evidence="4" id="KW-0378">Hydrolase</keyword>
<dbReference type="PANTHER" id="PTHR48153:SF2">
    <property type="entry name" value="UFM1-SPECIFIC PROTEASE 2"/>
    <property type="match status" value="1"/>
</dbReference>
<comment type="similarity">
    <text evidence="1">Belongs to the peptidase C78 family.</text>
</comment>
<dbReference type="InterPro" id="IPR001763">
    <property type="entry name" value="Rhodanese-like_dom"/>
</dbReference>
<keyword evidence="3" id="KW-0833">Ubl conjugation pathway</keyword>
<evidence type="ECO:0000256" key="6">
    <source>
        <dbReference type="ARBA" id="ARBA00067779"/>
    </source>
</evidence>
<dbReference type="GO" id="GO:0006508">
    <property type="term" value="P:proteolysis"/>
    <property type="evidence" value="ECO:0007669"/>
    <property type="project" value="UniProtKB-KW"/>
</dbReference>
<name>A0A9R1VNZ2_LACSA</name>
<dbReference type="Gene3D" id="3.90.70.130">
    <property type="match status" value="1"/>
</dbReference>
<dbReference type="PROSITE" id="PS50206">
    <property type="entry name" value="RHODANESE_3"/>
    <property type="match status" value="1"/>
</dbReference>
<dbReference type="Proteomes" id="UP000235145">
    <property type="component" value="Unassembled WGS sequence"/>
</dbReference>
<evidence type="ECO:0000256" key="2">
    <source>
        <dbReference type="ARBA" id="ARBA00022670"/>
    </source>
</evidence>
<evidence type="ECO:0000256" key="1">
    <source>
        <dbReference type="ARBA" id="ARBA00008552"/>
    </source>
</evidence>
<dbReference type="GO" id="GO:0071567">
    <property type="term" value="F:deUFMylase activity"/>
    <property type="evidence" value="ECO:0000318"/>
    <property type="project" value="GO_Central"/>
</dbReference>
<evidence type="ECO:0000259" key="7">
    <source>
        <dbReference type="PROSITE" id="PS50206"/>
    </source>
</evidence>
<keyword evidence="2" id="KW-0645">Protease</keyword>
<reference evidence="8 9" key="1">
    <citation type="journal article" date="2017" name="Nat. Commun.">
        <title>Genome assembly with in vitro proximity ligation data and whole-genome triplication in lettuce.</title>
        <authorList>
            <person name="Reyes-Chin-Wo S."/>
            <person name="Wang Z."/>
            <person name="Yang X."/>
            <person name="Kozik A."/>
            <person name="Arikit S."/>
            <person name="Song C."/>
            <person name="Xia L."/>
            <person name="Froenicke L."/>
            <person name="Lavelle D.O."/>
            <person name="Truco M.J."/>
            <person name="Xia R."/>
            <person name="Zhu S."/>
            <person name="Xu C."/>
            <person name="Xu H."/>
            <person name="Xu X."/>
            <person name="Cox K."/>
            <person name="Korf I."/>
            <person name="Meyers B.C."/>
            <person name="Michelmore R.W."/>
        </authorList>
    </citation>
    <scope>NUCLEOTIDE SEQUENCE [LARGE SCALE GENOMIC DNA]</scope>
    <source>
        <strain evidence="9">cv. Salinas</strain>
        <tissue evidence="8">Seedlings</tissue>
    </source>
</reference>
<dbReference type="PANTHER" id="PTHR48153">
    <property type="entry name" value="UFM1-SPECIFIC PROTEASE 2"/>
    <property type="match status" value="1"/>
</dbReference>
<dbReference type="AlphaFoldDB" id="A0A9R1VNZ2"/>
<proteinExistence type="inferred from homology"/>